<reference evidence="3 4" key="1">
    <citation type="submission" date="2024-05" db="EMBL/GenBank/DDBJ databases">
        <title>Sphingomonas sp. HF-S3 16S ribosomal RNA gene Genome sequencing and assembly.</title>
        <authorList>
            <person name="Lee H."/>
        </authorList>
    </citation>
    <scope>NUCLEOTIDE SEQUENCE [LARGE SCALE GENOMIC DNA]</scope>
    <source>
        <strain evidence="3 4">HF-S3</strain>
    </source>
</reference>
<accession>A0ABV0BFF5</accession>
<keyword evidence="2" id="KW-0732">Signal</keyword>
<comment type="caution">
    <text evidence="3">The sequence shown here is derived from an EMBL/GenBank/DDBJ whole genome shotgun (WGS) entry which is preliminary data.</text>
</comment>
<gene>
    <name evidence="3" type="ORF">TPR58_18130</name>
</gene>
<protein>
    <recommendedName>
        <fullName evidence="5">Tetratricopeptide repeat protein</fullName>
    </recommendedName>
</protein>
<feature type="chain" id="PRO_5045294815" description="Tetratricopeptide repeat protein" evidence="2">
    <location>
        <begin position="24"/>
        <end position="319"/>
    </location>
</feature>
<evidence type="ECO:0000313" key="4">
    <source>
        <dbReference type="Proteomes" id="UP001427805"/>
    </source>
</evidence>
<evidence type="ECO:0000256" key="1">
    <source>
        <dbReference type="SAM" id="MobiDB-lite"/>
    </source>
</evidence>
<keyword evidence="4" id="KW-1185">Reference proteome</keyword>
<sequence length="319" mass="35075">MSRFPLLAGAATALALSSVPAFAQGSADAAGQCATSLIGTPLSIPEFSAATQKILDEDIAIAATALRIAPDREDSHIWYGRRLDYAGRVCEAVDAFTAGIRRFPNSYKLYRFRARDLTRARRFDAALADYEKALALMGDTPDTFEPDGAPNPLGLTISTYRGNIVYYHAQTSFATGDYDTVISGMAKSLDLAADFARDDMRVPTAYWTYLALRKTGRHDEARRVIDAIEPGLKLIENDFYYQAVQIMQGKLDPARFKDTRDSTIKFAIAMERRFAGDEAGAKALLTEIVRENPQGHWPSEAELADPGRKSDRGQSRSKG</sequence>
<dbReference type="RefSeq" id="WP_346248136.1">
    <property type="nucleotide sequence ID" value="NZ_JBDIZK010000012.1"/>
</dbReference>
<organism evidence="3 4">
    <name type="scientific">Sphingomonas rustica</name>
    <dbReference type="NCBI Taxonomy" id="3103142"/>
    <lineage>
        <taxon>Bacteria</taxon>
        <taxon>Pseudomonadati</taxon>
        <taxon>Pseudomonadota</taxon>
        <taxon>Alphaproteobacteria</taxon>
        <taxon>Sphingomonadales</taxon>
        <taxon>Sphingomonadaceae</taxon>
        <taxon>Sphingomonas</taxon>
    </lineage>
</organism>
<dbReference type="Proteomes" id="UP001427805">
    <property type="component" value="Unassembled WGS sequence"/>
</dbReference>
<evidence type="ECO:0000313" key="3">
    <source>
        <dbReference type="EMBL" id="MEN3749097.1"/>
    </source>
</evidence>
<proteinExistence type="predicted"/>
<dbReference type="InterPro" id="IPR011990">
    <property type="entry name" value="TPR-like_helical_dom_sf"/>
</dbReference>
<dbReference type="SUPFAM" id="SSF48452">
    <property type="entry name" value="TPR-like"/>
    <property type="match status" value="1"/>
</dbReference>
<feature type="compositionally biased region" description="Basic and acidic residues" evidence="1">
    <location>
        <begin position="305"/>
        <end position="319"/>
    </location>
</feature>
<dbReference type="EMBL" id="JBDIZK010000012">
    <property type="protein sequence ID" value="MEN3749097.1"/>
    <property type="molecule type" value="Genomic_DNA"/>
</dbReference>
<feature type="signal peptide" evidence="2">
    <location>
        <begin position="1"/>
        <end position="23"/>
    </location>
</feature>
<feature type="region of interest" description="Disordered" evidence="1">
    <location>
        <begin position="291"/>
        <end position="319"/>
    </location>
</feature>
<name>A0ABV0BFF5_9SPHN</name>
<dbReference type="Gene3D" id="1.25.40.10">
    <property type="entry name" value="Tetratricopeptide repeat domain"/>
    <property type="match status" value="1"/>
</dbReference>
<evidence type="ECO:0008006" key="5">
    <source>
        <dbReference type="Google" id="ProtNLM"/>
    </source>
</evidence>
<evidence type="ECO:0000256" key="2">
    <source>
        <dbReference type="SAM" id="SignalP"/>
    </source>
</evidence>